<accession>A0A7J9H721</accession>
<protein>
    <recommendedName>
        <fullName evidence="4">Transposase MuDR plant domain-containing protein</fullName>
    </recommendedName>
</protein>
<feature type="non-terminal residue" evidence="2">
    <location>
        <position position="1"/>
    </location>
</feature>
<evidence type="ECO:0000256" key="1">
    <source>
        <dbReference type="SAM" id="MobiDB-lite"/>
    </source>
</evidence>
<name>A0A7J9H721_9ROSI</name>
<organism evidence="2 3">
    <name type="scientific">Gossypium harknessii</name>
    <dbReference type="NCBI Taxonomy" id="34285"/>
    <lineage>
        <taxon>Eukaryota</taxon>
        <taxon>Viridiplantae</taxon>
        <taxon>Streptophyta</taxon>
        <taxon>Embryophyta</taxon>
        <taxon>Tracheophyta</taxon>
        <taxon>Spermatophyta</taxon>
        <taxon>Magnoliopsida</taxon>
        <taxon>eudicotyledons</taxon>
        <taxon>Gunneridae</taxon>
        <taxon>Pentapetalae</taxon>
        <taxon>rosids</taxon>
        <taxon>malvids</taxon>
        <taxon>Malvales</taxon>
        <taxon>Malvaceae</taxon>
        <taxon>Malvoideae</taxon>
        <taxon>Gossypium</taxon>
    </lineage>
</organism>
<keyword evidence="3" id="KW-1185">Reference proteome</keyword>
<reference evidence="2 3" key="1">
    <citation type="journal article" date="2019" name="Genome Biol. Evol.">
        <title>Insights into the evolution of the New World diploid cottons (Gossypium, subgenus Houzingenia) based on genome sequencing.</title>
        <authorList>
            <person name="Grover C.E."/>
            <person name="Arick M.A. 2nd"/>
            <person name="Thrash A."/>
            <person name="Conover J.L."/>
            <person name="Sanders W.S."/>
            <person name="Peterson D.G."/>
            <person name="Frelichowski J.E."/>
            <person name="Scheffler J.A."/>
            <person name="Scheffler B.E."/>
            <person name="Wendel J.F."/>
        </authorList>
    </citation>
    <scope>NUCLEOTIDE SEQUENCE [LARGE SCALE GENOMIC DNA]</scope>
    <source>
        <strain evidence="2">0</strain>
        <tissue evidence="2">Leaf</tissue>
    </source>
</reference>
<comment type="caution">
    <text evidence="2">The sequence shown here is derived from an EMBL/GenBank/DDBJ whole genome shotgun (WGS) entry which is preliminary data.</text>
</comment>
<dbReference type="OrthoDB" id="999066at2759"/>
<dbReference type="AlphaFoldDB" id="A0A7J9H721"/>
<proteinExistence type="predicted"/>
<feature type="non-terminal residue" evidence="2">
    <location>
        <position position="133"/>
    </location>
</feature>
<gene>
    <name evidence="2" type="ORF">Gohar_004713</name>
</gene>
<sequence>KTSGKAKETILDEIESESFGEQFEAEVLEEVEGEGLNNRVGREEEGNETEYFDRDDHGSILGSNDDDNIDSCRRSSRFPTYNPNIASSHFYTGMMFKDGELFKSTICKYSMCCRRELKIIKNKINRVRVKCIA</sequence>
<evidence type="ECO:0000313" key="2">
    <source>
        <dbReference type="EMBL" id="MBA0805174.1"/>
    </source>
</evidence>
<evidence type="ECO:0008006" key="4">
    <source>
        <dbReference type="Google" id="ProtNLM"/>
    </source>
</evidence>
<evidence type="ECO:0000313" key="3">
    <source>
        <dbReference type="Proteomes" id="UP000593560"/>
    </source>
</evidence>
<dbReference type="Proteomes" id="UP000593560">
    <property type="component" value="Unassembled WGS sequence"/>
</dbReference>
<feature type="region of interest" description="Disordered" evidence="1">
    <location>
        <begin position="36"/>
        <end position="58"/>
    </location>
</feature>
<dbReference type="EMBL" id="JABFAD010000008">
    <property type="protein sequence ID" value="MBA0805174.1"/>
    <property type="molecule type" value="Genomic_DNA"/>
</dbReference>